<evidence type="ECO:0000256" key="12">
    <source>
        <dbReference type="ARBA" id="ARBA00023306"/>
    </source>
</evidence>
<keyword evidence="19" id="KW-1185">Reference proteome</keyword>
<evidence type="ECO:0000256" key="4">
    <source>
        <dbReference type="ARBA" id="ARBA00022527"/>
    </source>
</evidence>
<protein>
    <recommendedName>
        <fullName evidence="3">[RNA-polymerase]-subunit kinase</fullName>
        <ecNumber evidence="3">2.7.11.23</ecNumber>
    </recommendedName>
</protein>
<sequence length="535" mass="58524">MENYVKGETLGEGSFGVVFRAVHKQTGAVVAIKKIRLGKAKEGVNVTALREIKLLRELKGPYLVKLLDVFPHKRNLSLVFEYMESDLEAIIQDKTIILSPADIKAYMSMLFQSLDFCHTRWVVHRDVKPNNFLISATGEMKLGDFGLARIFGSPDSKYTNQVFARWYRAPELLYGSTLYTTSVDIWAAGCILAELLLRRPWLPGGTDLDQLGKIFGALGTPTLAQWPGMKALPHFLEFNPIRPTPLHQLFPQASPDCLDLLRSLVAFDPARRPSAAAALQHAYFQQGPVPTHPSQLPKPKSRIEAPLKLPPQGASALQQAPGEQMNEQPDAIMAEGRAPYDAEGDQAGPGPRSSQPPSAPGPCSVGVPTGLTPGDSMDRWMHPPPSRPCPGSHLVPQALHFQSASRPAPQLPGEGHEPSTNSIRKELLRQGGMSYLDGRSGMTSDIRQLDLGSDADPVLKRRRFSDSSMEGGSRDTPDESTPLLHPLMRASHLDPAAAGRPQLTSGDRQYLRKRKLAMDEAFNADCADATNAVYA</sequence>
<keyword evidence="8 14" id="KW-0547">Nucleotide-binding</keyword>
<evidence type="ECO:0000256" key="13">
    <source>
        <dbReference type="PIRSR" id="PIRSR637770-1"/>
    </source>
</evidence>
<evidence type="ECO:0000259" key="17">
    <source>
        <dbReference type="PROSITE" id="PS50011"/>
    </source>
</evidence>
<evidence type="ECO:0000256" key="3">
    <source>
        <dbReference type="ARBA" id="ARBA00012409"/>
    </source>
</evidence>
<accession>A0AAW1T8P0</accession>
<reference evidence="18 19" key="1">
    <citation type="journal article" date="2024" name="Nat. Commun.">
        <title>Phylogenomics reveals the evolutionary origins of lichenization in chlorophyte algae.</title>
        <authorList>
            <person name="Puginier C."/>
            <person name="Libourel C."/>
            <person name="Otte J."/>
            <person name="Skaloud P."/>
            <person name="Haon M."/>
            <person name="Grisel S."/>
            <person name="Petersen M."/>
            <person name="Berrin J.G."/>
            <person name="Delaux P.M."/>
            <person name="Dal Grande F."/>
            <person name="Keller J."/>
        </authorList>
    </citation>
    <scope>NUCLEOTIDE SEQUENCE [LARGE SCALE GENOMIC DNA]</scope>
    <source>
        <strain evidence="18 19">SAG 2523</strain>
    </source>
</reference>
<dbReference type="GO" id="GO:0005737">
    <property type="term" value="C:cytoplasm"/>
    <property type="evidence" value="ECO:0007669"/>
    <property type="project" value="TreeGrafter"/>
</dbReference>
<dbReference type="GO" id="GO:0005524">
    <property type="term" value="F:ATP binding"/>
    <property type="evidence" value="ECO:0007669"/>
    <property type="project" value="UniProtKB-UniRule"/>
</dbReference>
<feature type="region of interest" description="Disordered" evidence="16">
    <location>
        <begin position="451"/>
        <end position="507"/>
    </location>
</feature>
<dbReference type="InterPro" id="IPR050108">
    <property type="entry name" value="CDK"/>
</dbReference>
<evidence type="ECO:0000256" key="15">
    <source>
        <dbReference type="PROSITE-ProRule" id="PRU10141"/>
    </source>
</evidence>
<keyword evidence="6" id="KW-0132">Cell division</keyword>
<dbReference type="PANTHER" id="PTHR24056">
    <property type="entry name" value="CELL DIVISION PROTEIN KINASE"/>
    <property type="match status" value="1"/>
</dbReference>
<evidence type="ECO:0000313" key="19">
    <source>
        <dbReference type="Proteomes" id="UP001485043"/>
    </source>
</evidence>
<gene>
    <name evidence="18" type="ORF">WJX84_009655</name>
</gene>
<keyword evidence="11" id="KW-0539">Nucleus</keyword>
<dbReference type="GO" id="GO:0045944">
    <property type="term" value="P:positive regulation of transcription by RNA polymerase II"/>
    <property type="evidence" value="ECO:0007669"/>
    <property type="project" value="TreeGrafter"/>
</dbReference>
<dbReference type="PANTHER" id="PTHR24056:SF0">
    <property type="entry name" value="CYCLIN-DEPENDENT KINASE 7"/>
    <property type="match status" value="1"/>
</dbReference>
<evidence type="ECO:0000256" key="11">
    <source>
        <dbReference type="ARBA" id="ARBA00023242"/>
    </source>
</evidence>
<keyword evidence="9" id="KW-0418">Kinase</keyword>
<evidence type="ECO:0000313" key="18">
    <source>
        <dbReference type="EMBL" id="KAK9864839.1"/>
    </source>
</evidence>
<keyword evidence="7" id="KW-0808">Transferase</keyword>
<dbReference type="InterPro" id="IPR017441">
    <property type="entry name" value="Protein_kinase_ATP_BS"/>
</dbReference>
<keyword evidence="4" id="KW-0723">Serine/threonine-protein kinase</keyword>
<keyword evidence="10 14" id="KW-0067">ATP-binding</keyword>
<feature type="binding site" evidence="15">
    <location>
        <position position="34"/>
    </location>
    <ligand>
        <name>ATP</name>
        <dbReference type="ChEBI" id="CHEBI:30616"/>
    </ligand>
</feature>
<dbReference type="InterPro" id="IPR000719">
    <property type="entry name" value="Prot_kinase_dom"/>
</dbReference>
<dbReference type="GO" id="GO:0051301">
    <property type="term" value="P:cell division"/>
    <property type="evidence" value="ECO:0007669"/>
    <property type="project" value="UniProtKB-KW"/>
</dbReference>
<dbReference type="Gene3D" id="3.30.200.20">
    <property type="entry name" value="Phosphorylase Kinase, domain 1"/>
    <property type="match status" value="1"/>
</dbReference>
<dbReference type="GO" id="GO:0008353">
    <property type="term" value="F:RNA polymerase II CTD heptapeptide repeat kinase activity"/>
    <property type="evidence" value="ECO:0007669"/>
    <property type="project" value="UniProtKB-EC"/>
</dbReference>
<feature type="active site" description="Proton acceptor" evidence="13">
    <location>
        <position position="126"/>
    </location>
</feature>
<evidence type="ECO:0000256" key="2">
    <source>
        <dbReference type="ARBA" id="ARBA00006485"/>
    </source>
</evidence>
<feature type="binding site" evidence="14">
    <location>
        <position position="33"/>
    </location>
    <ligand>
        <name>ATP</name>
        <dbReference type="ChEBI" id="CHEBI:30616"/>
    </ligand>
</feature>
<dbReference type="PROSITE" id="PS50011">
    <property type="entry name" value="PROTEIN_KINASE_DOM"/>
    <property type="match status" value="1"/>
</dbReference>
<evidence type="ECO:0000256" key="16">
    <source>
        <dbReference type="SAM" id="MobiDB-lite"/>
    </source>
</evidence>
<feature type="region of interest" description="Disordered" evidence="16">
    <location>
        <begin position="287"/>
        <end position="307"/>
    </location>
</feature>
<proteinExistence type="inferred from homology"/>
<feature type="region of interest" description="Disordered" evidence="16">
    <location>
        <begin position="340"/>
        <end position="394"/>
    </location>
</feature>
<dbReference type="Gene3D" id="1.10.510.10">
    <property type="entry name" value="Transferase(Phosphotransferase) domain 1"/>
    <property type="match status" value="1"/>
</dbReference>
<dbReference type="InterPro" id="IPR011009">
    <property type="entry name" value="Kinase-like_dom_sf"/>
</dbReference>
<evidence type="ECO:0000256" key="8">
    <source>
        <dbReference type="ARBA" id="ARBA00022741"/>
    </source>
</evidence>
<dbReference type="SUPFAM" id="SSF56112">
    <property type="entry name" value="Protein kinase-like (PK-like)"/>
    <property type="match status" value="1"/>
</dbReference>
<evidence type="ECO:0000256" key="1">
    <source>
        <dbReference type="ARBA" id="ARBA00004123"/>
    </source>
</evidence>
<dbReference type="InterPro" id="IPR037770">
    <property type="entry name" value="CDK7"/>
</dbReference>
<dbReference type="EC" id="2.7.11.23" evidence="3"/>
<comment type="subcellular location">
    <subcellularLocation>
        <location evidence="1">Nucleus</location>
    </subcellularLocation>
</comment>
<comment type="caution">
    <text evidence="18">The sequence shown here is derived from an EMBL/GenBank/DDBJ whole genome shotgun (WGS) entry which is preliminary data.</text>
</comment>
<feature type="binding site" evidence="14">
    <location>
        <begin position="10"/>
        <end position="18"/>
    </location>
    <ligand>
        <name>ATP</name>
        <dbReference type="ChEBI" id="CHEBI:30616"/>
    </ligand>
</feature>
<evidence type="ECO:0000256" key="7">
    <source>
        <dbReference type="ARBA" id="ARBA00022679"/>
    </source>
</evidence>
<dbReference type="Pfam" id="PF00069">
    <property type="entry name" value="Pkinase"/>
    <property type="match status" value="1"/>
</dbReference>
<keyword evidence="12" id="KW-0131">Cell cycle</keyword>
<dbReference type="GO" id="GO:0004693">
    <property type="term" value="F:cyclin-dependent protein serine/threonine kinase activity"/>
    <property type="evidence" value="ECO:0007669"/>
    <property type="project" value="TreeGrafter"/>
</dbReference>
<evidence type="ECO:0000256" key="6">
    <source>
        <dbReference type="ARBA" id="ARBA00022618"/>
    </source>
</evidence>
<feature type="domain" description="Protein kinase" evidence="17">
    <location>
        <begin position="4"/>
        <end position="284"/>
    </location>
</feature>
<evidence type="ECO:0000256" key="9">
    <source>
        <dbReference type="ARBA" id="ARBA00022777"/>
    </source>
</evidence>
<dbReference type="AlphaFoldDB" id="A0AAW1T8P0"/>
<organism evidence="18 19">
    <name type="scientific">Apatococcus fuscideae</name>
    <dbReference type="NCBI Taxonomy" id="2026836"/>
    <lineage>
        <taxon>Eukaryota</taxon>
        <taxon>Viridiplantae</taxon>
        <taxon>Chlorophyta</taxon>
        <taxon>core chlorophytes</taxon>
        <taxon>Trebouxiophyceae</taxon>
        <taxon>Chlorellales</taxon>
        <taxon>Chlorellaceae</taxon>
        <taxon>Apatococcus</taxon>
    </lineage>
</organism>
<dbReference type="PROSITE" id="PS00108">
    <property type="entry name" value="PROTEIN_KINASE_ST"/>
    <property type="match status" value="1"/>
</dbReference>
<dbReference type="GO" id="GO:0070985">
    <property type="term" value="C:transcription factor TFIIK complex"/>
    <property type="evidence" value="ECO:0007669"/>
    <property type="project" value="InterPro"/>
</dbReference>
<dbReference type="FunFam" id="3.30.200.20:FF:000554">
    <property type="entry name" value="CMGC/CDK/CDK7 protein kinase"/>
    <property type="match status" value="1"/>
</dbReference>
<comment type="similarity">
    <text evidence="2">Belongs to the protein kinase superfamily. CMGC Ser/Thr protein kinase family. CDC2/CDKX subfamily.</text>
</comment>
<keyword evidence="5" id="KW-0597">Phosphoprotein</keyword>
<dbReference type="InterPro" id="IPR008271">
    <property type="entry name" value="Ser/Thr_kinase_AS"/>
</dbReference>
<evidence type="ECO:0000256" key="10">
    <source>
        <dbReference type="ARBA" id="ARBA00022840"/>
    </source>
</evidence>
<dbReference type="Proteomes" id="UP001485043">
    <property type="component" value="Unassembled WGS sequence"/>
</dbReference>
<evidence type="ECO:0000256" key="14">
    <source>
        <dbReference type="PIRSR" id="PIRSR637770-2"/>
    </source>
</evidence>
<dbReference type="PROSITE" id="PS00107">
    <property type="entry name" value="PROTEIN_KINASE_ATP"/>
    <property type="match status" value="1"/>
</dbReference>
<dbReference type="FunFam" id="1.10.510.10:FF:000097">
    <property type="entry name" value="Putative cyclin-dependent kinase 7"/>
    <property type="match status" value="1"/>
</dbReference>
<dbReference type="EMBL" id="JALJOV010000309">
    <property type="protein sequence ID" value="KAK9864839.1"/>
    <property type="molecule type" value="Genomic_DNA"/>
</dbReference>
<evidence type="ECO:0000256" key="5">
    <source>
        <dbReference type="ARBA" id="ARBA00022553"/>
    </source>
</evidence>
<dbReference type="CDD" id="cd07841">
    <property type="entry name" value="STKc_CDK7"/>
    <property type="match status" value="1"/>
</dbReference>
<name>A0AAW1T8P0_9CHLO</name>
<dbReference type="SMART" id="SM00220">
    <property type="entry name" value="S_TKc"/>
    <property type="match status" value="1"/>
</dbReference>